<feature type="transmembrane region" description="Helical" evidence="1">
    <location>
        <begin position="115"/>
        <end position="134"/>
    </location>
</feature>
<dbReference type="EMBL" id="BAAAQN010000072">
    <property type="protein sequence ID" value="GAA2058704.1"/>
    <property type="molecule type" value="Genomic_DNA"/>
</dbReference>
<keyword evidence="3" id="KW-1185">Reference proteome</keyword>
<feature type="transmembrane region" description="Helical" evidence="1">
    <location>
        <begin position="69"/>
        <end position="86"/>
    </location>
</feature>
<feature type="transmembrane region" description="Helical" evidence="1">
    <location>
        <begin position="92"/>
        <end position="110"/>
    </location>
</feature>
<dbReference type="Proteomes" id="UP001500751">
    <property type="component" value="Unassembled WGS sequence"/>
</dbReference>
<accession>A0ABN2VC00</accession>
<sequence>MFYAFFGLGWLLAGLGHFGGAVTGAAGTLGLAVAVALVLTARRQIARRADPADRDLSPEQRERFRRVNIAQWLMIALILGGCAIAGDFDLAMPLVAVAVGVHFLPLADVFGDRRLVVPGAALFVSGLVGVLAWVGHAATGTITTEVGLGCAVTLWATAVWSLLSVSRPAPAARPRR</sequence>
<feature type="transmembrane region" description="Helical" evidence="1">
    <location>
        <begin position="146"/>
        <end position="166"/>
    </location>
</feature>
<protein>
    <submittedName>
        <fullName evidence="2">Uncharacterized protein</fullName>
    </submittedName>
</protein>
<organism evidence="2 3">
    <name type="scientific">Catenulispora yoronensis</name>
    <dbReference type="NCBI Taxonomy" id="450799"/>
    <lineage>
        <taxon>Bacteria</taxon>
        <taxon>Bacillati</taxon>
        <taxon>Actinomycetota</taxon>
        <taxon>Actinomycetes</taxon>
        <taxon>Catenulisporales</taxon>
        <taxon>Catenulisporaceae</taxon>
        <taxon>Catenulispora</taxon>
    </lineage>
</organism>
<comment type="caution">
    <text evidence="2">The sequence shown here is derived from an EMBL/GenBank/DDBJ whole genome shotgun (WGS) entry which is preliminary data.</text>
</comment>
<keyword evidence="1" id="KW-0472">Membrane</keyword>
<keyword evidence="1" id="KW-0812">Transmembrane</keyword>
<reference evidence="2 3" key="1">
    <citation type="journal article" date="2019" name="Int. J. Syst. Evol. Microbiol.">
        <title>The Global Catalogue of Microorganisms (GCM) 10K type strain sequencing project: providing services to taxonomists for standard genome sequencing and annotation.</title>
        <authorList>
            <consortium name="The Broad Institute Genomics Platform"/>
            <consortium name="The Broad Institute Genome Sequencing Center for Infectious Disease"/>
            <person name="Wu L."/>
            <person name="Ma J."/>
        </authorList>
    </citation>
    <scope>NUCLEOTIDE SEQUENCE [LARGE SCALE GENOMIC DNA]</scope>
    <source>
        <strain evidence="2 3">JCM 16014</strain>
    </source>
</reference>
<keyword evidence="1" id="KW-1133">Transmembrane helix</keyword>
<feature type="transmembrane region" description="Helical" evidence="1">
    <location>
        <begin position="20"/>
        <end position="39"/>
    </location>
</feature>
<evidence type="ECO:0000313" key="3">
    <source>
        <dbReference type="Proteomes" id="UP001500751"/>
    </source>
</evidence>
<gene>
    <name evidence="2" type="ORF">GCM10009839_80760</name>
</gene>
<name>A0ABN2VC00_9ACTN</name>
<evidence type="ECO:0000313" key="2">
    <source>
        <dbReference type="EMBL" id="GAA2058704.1"/>
    </source>
</evidence>
<evidence type="ECO:0000256" key="1">
    <source>
        <dbReference type="SAM" id="Phobius"/>
    </source>
</evidence>
<proteinExistence type="predicted"/>